<name>A0A0C3FQB9_PILCF</name>
<dbReference type="AlphaFoldDB" id="A0A0C3FQB9"/>
<proteinExistence type="predicted"/>
<dbReference type="Proteomes" id="UP000054166">
    <property type="component" value="Unassembled WGS sequence"/>
</dbReference>
<evidence type="ECO:0000313" key="1">
    <source>
        <dbReference type="EMBL" id="KIM81371.1"/>
    </source>
</evidence>
<keyword evidence="2" id="KW-1185">Reference proteome</keyword>
<dbReference type="InParanoid" id="A0A0C3FQB9"/>
<dbReference type="STRING" id="765440.A0A0C3FQB9"/>
<dbReference type="OrthoDB" id="3268454at2759"/>
<dbReference type="HOGENOM" id="CLU_1835887_0_0_1"/>
<accession>A0A0C3FQB9</accession>
<gene>
    <name evidence="1" type="ORF">PILCRDRAFT_8739</name>
</gene>
<protein>
    <submittedName>
        <fullName evidence="1">Uncharacterized protein</fullName>
    </submittedName>
</protein>
<reference evidence="1 2" key="1">
    <citation type="submission" date="2014-04" db="EMBL/GenBank/DDBJ databases">
        <authorList>
            <consortium name="DOE Joint Genome Institute"/>
            <person name="Kuo A."/>
            <person name="Tarkka M."/>
            <person name="Buscot F."/>
            <person name="Kohler A."/>
            <person name="Nagy L.G."/>
            <person name="Floudas D."/>
            <person name="Copeland A."/>
            <person name="Barry K.W."/>
            <person name="Cichocki N."/>
            <person name="Veneault-Fourrey C."/>
            <person name="LaButti K."/>
            <person name="Lindquist E.A."/>
            <person name="Lipzen A."/>
            <person name="Lundell T."/>
            <person name="Morin E."/>
            <person name="Murat C."/>
            <person name="Sun H."/>
            <person name="Tunlid A."/>
            <person name="Henrissat B."/>
            <person name="Grigoriev I.V."/>
            <person name="Hibbett D.S."/>
            <person name="Martin F."/>
            <person name="Nordberg H.P."/>
            <person name="Cantor M.N."/>
            <person name="Hua S.X."/>
        </authorList>
    </citation>
    <scope>NUCLEOTIDE SEQUENCE [LARGE SCALE GENOMIC DNA]</scope>
    <source>
        <strain evidence="1 2">F 1598</strain>
    </source>
</reference>
<dbReference type="EMBL" id="KN832999">
    <property type="protein sequence ID" value="KIM81371.1"/>
    <property type="molecule type" value="Genomic_DNA"/>
</dbReference>
<organism evidence="1 2">
    <name type="scientific">Piloderma croceum (strain F 1598)</name>
    <dbReference type="NCBI Taxonomy" id="765440"/>
    <lineage>
        <taxon>Eukaryota</taxon>
        <taxon>Fungi</taxon>
        <taxon>Dikarya</taxon>
        <taxon>Basidiomycota</taxon>
        <taxon>Agaricomycotina</taxon>
        <taxon>Agaricomycetes</taxon>
        <taxon>Agaricomycetidae</taxon>
        <taxon>Atheliales</taxon>
        <taxon>Atheliaceae</taxon>
        <taxon>Piloderma</taxon>
    </lineage>
</organism>
<reference evidence="2" key="2">
    <citation type="submission" date="2015-01" db="EMBL/GenBank/DDBJ databases">
        <title>Evolutionary Origins and Diversification of the Mycorrhizal Mutualists.</title>
        <authorList>
            <consortium name="DOE Joint Genome Institute"/>
            <consortium name="Mycorrhizal Genomics Consortium"/>
            <person name="Kohler A."/>
            <person name="Kuo A."/>
            <person name="Nagy L.G."/>
            <person name="Floudas D."/>
            <person name="Copeland A."/>
            <person name="Barry K.W."/>
            <person name="Cichocki N."/>
            <person name="Veneault-Fourrey C."/>
            <person name="LaButti K."/>
            <person name="Lindquist E.A."/>
            <person name="Lipzen A."/>
            <person name="Lundell T."/>
            <person name="Morin E."/>
            <person name="Murat C."/>
            <person name="Riley R."/>
            <person name="Ohm R."/>
            <person name="Sun H."/>
            <person name="Tunlid A."/>
            <person name="Henrissat B."/>
            <person name="Grigoriev I.V."/>
            <person name="Hibbett D.S."/>
            <person name="Martin F."/>
        </authorList>
    </citation>
    <scope>NUCLEOTIDE SEQUENCE [LARGE SCALE GENOMIC DNA]</scope>
    <source>
        <strain evidence="2">F 1598</strain>
    </source>
</reference>
<evidence type="ECO:0000313" key="2">
    <source>
        <dbReference type="Proteomes" id="UP000054166"/>
    </source>
</evidence>
<sequence>MSHIKTGSNVHSLLSPQHHPHALHSQISILQSLRYYEHLAEPMSELLGVLAKEFNYVQHRIEVLREMGREVFGGATQRAPGVFSGFSLGLAVSKQLKGAGGHLAASEILCDDAYLNESWSVIGQRMFQLQEIVHNKSSLG</sequence>